<dbReference type="OrthoDB" id="3341310at2759"/>
<gene>
    <name evidence="10" type="ORF">HRG_00807</name>
</gene>
<evidence type="ECO:0000256" key="1">
    <source>
        <dbReference type="ARBA" id="ARBA00006336"/>
    </source>
</evidence>
<comment type="caution">
    <text evidence="10">The sequence shown here is derived from an EMBL/GenBank/DDBJ whole genome shotgun (WGS) entry which is preliminary data.</text>
</comment>
<evidence type="ECO:0000313" key="10">
    <source>
        <dbReference type="EMBL" id="KAH0968165.1"/>
    </source>
</evidence>
<dbReference type="EMBL" id="JAIZPD010000001">
    <property type="protein sequence ID" value="KAH0968165.1"/>
    <property type="molecule type" value="Genomic_DNA"/>
</dbReference>
<keyword evidence="2" id="KW-0662">Pyridine nucleotide biosynthesis</keyword>
<evidence type="ECO:0000256" key="2">
    <source>
        <dbReference type="ARBA" id="ARBA00022642"/>
    </source>
</evidence>
<keyword evidence="11" id="KW-1185">Reference proteome</keyword>
<dbReference type="GO" id="GO:0008936">
    <property type="term" value="F:nicotinamidase activity"/>
    <property type="evidence" value="ECO:0007669"/>
    <property type="project" value="UniProtKB-EC"/>
</dbReference>
<evidence type="ECO:0000256" key="8">
    <source>
        <dbReference type="SAM" id="MobiDB-lite"/>
    </source>
</evidence>
<proteinExistence type="inferred from homology"/>
<evidence type="ECO:0000256" key="3">
    <source>
        <dbReference type="ARBA" id="ARBA00022723"/>
    </source>
</evidence>
<dbReference type="InterPro" id="IPR052347">
    <property type="entry name" value="Isochorismatase_Nicotinamidase"/>
</dbReference>
<dbReference type="PANTHER" id="PTHR11080:SF2">
    <property type="entry name" value="LD05707P"/>
    <property type="match status" value="1"/>
</dbReference>
<feature type="domain" description="Isochorismatase-like" evidence="9">
    <location>
        <begin position="1"/>
        <end position="176"/>
    </location>
</feature>
<dbReference type="InterPro" id="IPR000868">
    <property type="entry name" value="Isochorismatase-like_dom"/>
</dbReference>
<keyword evidence="3" id="KW-0479">Metal-binding</keyword>
<comment type="pathway">
    <text evidence="5">Cofactor biosynthesis; nicotinate biosynthesis; nicotinate from nicotinamide: step 1/1.</text>
</comment>
<dbReference type="SUPFAM" id="SSF52499">
    <property type="entry name" value="Isochorismatase-like hydrolases"/>
    <property type="match status" value="1"/>
</dbReference>
<evidence type="ECO:0000259" key="9">
    <source>
        <dbReference type="Pfam" id="PF00857"/>
    </source>
</evidence>
<sequence length="205" mass="22320">MQNDFCLPNGSLSVSGSLDIVPAINELLALNFTLKVLTRDWHPENHISFATNHQGQNISEIAIANPQNTSQTYTTPLWPKHCVQNTAGADFVSGLNINNANACVSKGQNPDTEMFSAFYDKFKVNDTGLLGLLTEARVTDVYAVGVAADFCVKETAFDASEKFTTYIVDDATKVIKMGDEEVQRVRDRPNDGVSTSEPSGPNCPE</sequence>
<dbReference type="GO" id="GO:0046872">
    <property type="term" value="F:metal ion binding"/>
    <property type="evidence" value="ECO:0007669"/>
    <property type="project" value="UniProtKB-KW"/>
</dbReference>
<dbReference type="GeneID" id="68349936"/>
<evidence type="ECO:0000256" key="5">
    <source>
        <dbReference type="ARBA" id="ARBA00037900"/>
    </source>
</evidence>
<organism evidence="10 11">
    <name type="scientific">Hirsutella rhossiliensis</name>
    <dbReference type="NCBI Taxonomy" id="111463"/>
    <lineage>
        <taxon>Eukaryota</taxon>
        <taxon>Fungi</taxon>
        <taxon>Dikarya</taxon>
        <taxon>Ascomycota</taxon>
        <taxon>Pezizomycotina</taxon>
        <taxon>Sordariomycetes</taxon>
        <taxon>Hypocreomycetidae</taxon>
        <taxon>Hypocreales</taxon>
        <taxon>Ophiocordycipitaceae</taxon>
        <taxon>Hirsutella</taxon>
    </lineage>
</organism>
<reference evidence="10" key="1">
    <citation type="submission" date="2021-09" db="EMBL/GenBank/DDBJ databases">
        <title>A high-quality genome of the endoparasitic fungus Hirsutella rhossiliensis with a comparison of Hirsutella genomes reveals transposable elements contributing to genome size variation.</title>
        <authorList>
            <person name="Lin R."/>
            <person name="Jiao Y."/>
            <person name="Sun X."/>
            <person name="Ling J."/>
            <person name="Xie B."/>
            <person name="Cheng X."/>
        </authorList>
    </citation>
    <scope>NUCLEOTIDE SEQUENCE</scope>
    <source>
        <strain evidence="10">HR02</strain>
    </source>
</reference>
<dbReference type="GO" id="GO:0019363">
    <property type="term" value="P:pyridine nucleotide biosynthetic process"/>
    <property type="evidence" value="ECO:0007669"/>
    <property type="project" value="UniProtKB-KW"/>
</dbReference>
<keyword evidence="4" id="KW-0378">Hydrolase</keyword>
<dbReference type="AlphaFoldDB" id="A0A9P8SNR7"/>
<evidence type="ECO:0000313" key="11">
    <source>
        <dbReference type="Proteomes" id="UP000824596"/>
    </source>
</evidence>
<dbReference type="Gene3D" id="3.40.50.850">
    <property type="entry name" value="Isochorismatase-like"/>
    <property type="match status" value="1"/>
</dbReference>
<evidence type="ECO:0000256" key="7">
    <source>
        <dbReference type="ARBA" id="ARBA00043224"/>
    </source>
</evidence>
<dbReference type="Proteomes" id="UP000824596">
    <property type="component" value="Unassembled WGS sequence"/>
</dbReference>
<dbReference type="PANTHER" id="PTHR11080">
    <property type="entry name" value="PYRAZINAMIDASE/NICOTINAMIDASE"/>
    <property type="match status" value="1"/>
</dbReference>
<feature type="compositionally biased region" description="Basic and acidic residues" evidence="8">
    <location>
        <begin position="180"/>
        <end position="190"/>
    </location>
</feature>
<dbReference type="InterPro" id="IPR036380">
    <property type="entry name" value="Isochorismatase-like_sf"/>
</dbReference>
<name>A0A9P8SNR7_9HYPO</name>
<evidence type="ECO:0000256" key="6">
    <source>
        <dbReference type="ARBA" id="ARBA00039017"/>
    </source>
</evidence>
<comment type="similarity">
    <text evidence="1">Belongs to the isochorismatase family.</text>
</comment>
<evidence type="ECO:0000256" key="4">
    <source>
        <dbReference type="ARBA" id="ARBA00022801"/>
    </source>
</evidence>
<dbReference type="Pfam" id="PF00857">
    <property type="entry name" value="Isochorismatase"/>
    <property type="match status" value="1"/>
</dbReference>
<feature type="region of interest" description="Disordered" evidence="8">
    <location>
        <begin position="180"/>
        <end position="205"/>
    </location>
</feature>
<dbReference type="EC" id="3.5.1.19" evidence="6"/>
<dbReference type="RefSeq" id="XP_044725678.1">
    <property type="nucleotide sequence ID" value="XM_044859278.1"/>
</dbReference>
<accession>A0A9P8SNR7</accession>
<protein>
    <recommendedName>
        <fullName evidence="6">nicotinamidase</fullName>
        <ecNumber evidence="6">3.5.1.19</ecNumber>
    </recommendedName>
    <alternativeName>
        <fullName evidence="7">Nicotinamide deamidase</fullName>
    </alternativeName>
</protein>